<evidence type="ECO:0000259" key="1">
    <source>
        <dbReference type="Pfam" id="PF00248"/>
    </source>
</evidence>
<proteinExistence type="predicted"/>
<name>A0A858R3L1_9PROT</name>
<dbReference type="Proteomes" id="UP000501891">
    <property type="component" value="Chromosome"/>
</dbReference>
<accession>A0A858R3L1</accession>
<protein>
    <submittedName>
        <fullName evidence="2">Oxidoreductase</fullName>
    </submittedName>
</protein>
<dbReference type="InterPro" id="IPR023210">
    <property type="entry name" value="NADP_OxRdtase_dom"/>
</dbReference>
<dbReference type="InterPro" id="IPR036812">
    <property type="entry name" value="NAD(P)_OxRdtase_dom_sf"/>
</dbReference>
<feature type="domain" description="NADP-dependent oxidoreductase" evidence="1">
    <location>
        <begin position="7"/>
        <end position="266"/>
    </location>
</feature>
<dbReference type="EMBL" id="CP051775">
    <property type="protein sequence ID" value="QJE72009.1"/>
    <property type="molecule type" value="Genomic_DNA"/>
</dbReference>
<dbReference type="Gene3D" id="3.20.20.100">
    <property type="entry name" value="NADP-dependent oxidoreductase domain"/>
    <property type="match status" value="1"/>
</dbReference>
<dbReference type="KEGG" id="acru:HHL28_01825"/>
<keyword evidence="3" id="KW-1185">Reference proteome</keyword>
<evidence type="ECO:0000313" key="2">
    <source>
        <dbReference type="EMBL" id="QJE72009.1"/>
    </source>
</evidence>
<organism evidence="2 3">
    <name type="scientific">Aerophototrophica crusticola</name>
    <dbReference type="NCBI Taxonomy" id="1709002"/>
    <lineage>
        <taxon>Bacteria</taxon>
        <taxon>Pseudomonadati</taxon>
        <taxon>Pseudomonadota</taxon>
        <taxon>Alphaproteobacteria</taxon>
        <taxon>Rhodospirillales</taxon>
        <taxon>Rhodospirillaceae</taxon>
        <taxon>Aerophototrophica</taxon>
    </lineage>
</organism>
<dbReference type="Pfam" id="PF00248">
    <property type="entry name" value="Aldo_ket_red"/>
    <property type="match status" value="1"/>
</dbReference>
<gene>
    <name evidence="2" type="ORF">HHL28_01825</name>
</gene>
<reference evidence="2" key="1">
    <citation type="submission" date="2020-04" db="EMBL/GenBank/DDBJ databases">
        <title>A desert anoxygenic phototrophic bacterium fixes CO2 using RubisCO under aerobic conditions.</title>
        <authorList>
            <person name="Tang K."/>
        </authorList>
    </citation>
    <scope>NUCLEOTIDE SEQUENCE [LARGE SCALE GENOMIC DNA]</scope>
    <source>
        <strain evidence="2">MIMtkB3</strain>
    </source>
</reference>
<dbReference type="AlphaFoldDB" id="A0A858R3L1"/>
<dbReference type="InterPro" id="IPR050523">
    <property type="entry name" value="AKR_Detox_Biosynth"/>
</dbReference>
<dbReference type="PANTHER" id="PTHR43364:SF1">
    <property type="entry name" value="OXIDOREDUCTASE YDHF"/>
    <property type="match status" value="1"/>
</dbReference>
<dbReference type="GO" id="GO:0005829">
    <property type="term" value="C:cytosol"/>
    <property type="evidence" value="ECO:0007669"/>
    <property type="project" value="TreeGrafter"/>
</dbReference>
<dbReference type="SUPFAM" id="SSF51430">
    <property type="entry name" value="NAD(P)-linked oxidoreductase"/>
    <property type="match status" value="1"/>
</dbReference>
<evidence type="ECO:0000313" key="3">
    <source>
        <dbReference type="Proteomes" id="UP000501891"/>
    </source>
</evidence>
<sequence>MRLFSWGLDEQGLRDWIDRVLDLGITSFDHADCYGDYGVQAAFGAAMTPAQRERVEIIGKVGVMLATPGNPGTSVKHYDLSWDHIVGGVERTLRDLRTDRLDWLLLHRPDFLMDMDEVAEALGHLRDSGKVLRFGMSNFSPSQMRLLAAQVPVKLEANQVQISLEHTDALADGTLDTCQELGMHPMAWSPLGGGGLFRGDAGLDRLRTALWEVGQAHGGAADQVALAWLLRHPAGIRPIVGTGRLDRLAGAAGAASLKLSRQDWYKLLAAATGSEVP</sequence>
<dbReference type="PANTHER" id="PTHR43364">
    <property type="entry name" value="NADH-SPECIFIC METHYLGLYOXAL REDUCTASE-RELATED"/>
    <property type="match status" value="1"/>
</dbReference>